<evidence type="ECO:0000313" key="3">
    <source>
        <dbReference type="Proteomes" id="UP000218288"/>
    </source>
</evidence>
<dbReference type="InterPro" id="IPR006750">
    <property type="entry name" value="YdcZ"/>
</dbReference>
<protein>
    <recommendedName>
        <fullName evidence="4">DMT family transporter</fullName>
    </recommendedName>
</protein>
<dbReference type="Proteomes" id="UP000218288">
    <property type="component" value="Chromosome"/>
</dbReference>
<name>A0A160PFW0_9HYPH</name>
<evidence type="ECO:0008006" key="4">
    <source>
        <dbReference type="Google" id="ProtNLM"/>
    </source>
</evidence>
<dbReference type="PANTHER" id="PTHR34821:SF2">
    <property type="entry name" value="INNER MEMBRANE PROTEIN YDCZ"/>
    <property type="match status" value="1"/>
</dbReference>
<gene>
    <name evidence="2" type="ORF">MPPM_3562</name>
</gene>
<feature type="transmembrane region" description="Helical" evidence="1">
    <location>
        <begin position="130"/>
        <end position="146"/>
    </location>
</feature>
<organism evidence="2 3">
    <name type="scientific">Methylorubrum populi</name>
    <dbReference type="NCBI Taxonomy" id="223967"/>
    <lineage>
        <taxon>Bacteria</taxon>
        <taxon>Pseudomonadati</taxon>
        <taxon>Pseudomonadota</taxon>
        <taxon>Alphaproteobacteria</taxon>
        <taxon>Hyphomicrobiales</taxon>
        <taxon>Methylobacteriaceae</taxon>
        <taxon>Methylorubrum</taxon>
    </lineage>
</organism>
<keyword evidence="1" id="KW-0472">Membrane</keyword>
<proteinExistence type="predicted"/>
<evidence type="ECO:0000256" key="1">
    <source>
        <dbReference type="SAM" id="Phobius"/>
    </source>
</evidence>
<dbReference type="AlphaFoldDB" id="A0A160PFW0"/>
<dbReference type="OrthoDB" id="370053at2"/>
<sequence length="148" mass="15367">MLRLLLPSLLAVAAGVSIVVQQVLNTRLRTDLGSAAWAGFASYAVGLACMALLVLALRDPLPSASVAARLPWWAWSGGVFGALFIGLAIVLVPQLGAAAFIALLVAGQMLASVAFDHFGWMGLAQRPLDGPRLVGVALLVGGVILIRR</sequence>
<dbReference type="EMBL" id="AP014809">
    <property type="protein sequence ID" value="BAU92167.1"/>
    <property type="molecule type" value="Genomic_DNA"/>
</dbReference>
<evidence type="ECO:0000313" key="2">
    <source>
        <dbReference type="EMBL" id="BAU92167.1"/>
    </source>
</evidence>
<accession>A0A160PFW0</accession>
<feature type="transmembrane region" description="Helical" evidence="1">
    <location>
        <begin position="37"/>
        <end position="58"/>
    </location>
</feature>
<dbReference type="GO" id="GO:0005886">
    <property type="term" value="C:plasma membrane"/>
    <property type="evidence" value="ECO:0007669"/>
    <property type="project" value="TreeGrafter"/>
</dbReference>
<feature type="transmembrane region" description="Helical" evidence="1">
    <location>
        <begin position="97"/>
        <end position="118"/>
    </location>
</feature>
<dbReference type="PANTHER" id="PTHR34821">
    <property type="entry name" value="INNER MEMBRANE PROTEIN YDCZ"/>
    <property type="match status" value="1"/>
</dbReference>
<feature type="transmembrane region" description="Helical" evidence="1">
    <location>
        <begin position="70"/>
        <end position="91"/>
    </location>
</feature>
<dbReference type="RefSeq" id="WP_096486168.1">
    <property type="nucleotide sequence ID" value="NZ_AP014809.1"/>
</dbReference>
<keyword evidence="1" id="KW-0812">Transmembrane</keyword>
<keyword evidence="1" id="KW-1133">Transmembrane helix</keyword>
<dbReference type="Pfam" id="PF04657">
    <property type="entry name" value="DMT_YdcZ"/>
    <property type="match status" value="1"/>
</dbReference>
<reference evidence="2 3" key="1">
    <citation type="journal article" date="2016" name="Genome Announc.">
        <title>Complete Genome Sequence of Methylobacterium populi P-1M, Isolated from Pink-Pigmented Household Biofilm.</title>
        <authorList>
            <person name="Morohoshi T."/>
            <person name="Ikeda T."/>
        </authorList>
    </citation>
    <scope>NUCLEOTIDE SEQUENCE [LARGE SCALE GENOMIC DNA]</scope>
    <source>
        <strain evidence="2 3">P-1M</strain>
    </source>
</reference>